<dbReference type="AlphaFoldDB" id="A0A286DP85"/>
<dbReference type="SUPFAM" id="SSF46785">
    <property type="entry name" value="Winged helix' DNA-binding domain"/>
    <property type="match status" value="1"/>
</dbReference>
<feature type="domain" description="HTH hxlR-type" evidence="4">
    <location>
        <begin position="26"/>
        <end position="124"/>
    </location>
</feature>
<dbReference type="EMBL" id="OCMY01000002">
    <property type="protein sequence ID" value="SOD60449.1"/>
    <property type="molecule type" value="Genomic_DNA"/>
</dbReference>
<organism evidence="5 6">
    <name type="scientific">Candidatus Pantoea floridensis</name>
    <dbReference type="NCBI Taxonomy" id="1938870"/>
    <lineage>
        <taxon>Bacteria</taxon>
        <taxon>Pseudomonadati</taxon>
        <taxon>Pseudomonadota</taxon>
        <taxon>Gammaproteobacteria</taxon>
        <taxon>Enterobacterales</taxon>
        <taxon>Erwiniaceae</taxon>
        <taxon>Pantoea</taxon>
    </lineage>
</organism>
<reference evidence="6" key="1">
    <citation type="submission" date="2017-09" db="EMBL/GenBank/DDBJ databases">
        <authorList>
            <person name="Varghese N."/>
            <person name="Submissions S."/>
        </authorList>
    </citation>
    <scope>NUCLEOTIDE SEQUENCE [LARGE SCALE GENOMIC DNA]</scope>
    <source>
        <strain evidence="6">JKS000234</strain>
    </source>
</reference>
<dbReference type="InterPro" id="IPR036388">
    <property type="entry name" value="WH-like_DNA-bd_sf"/>
</dbReference>
<proteinExistence type="predicted"/>
<accession>A0A286DP85</accession>
<evidence type="ECO:0000256" key="2">
    <source>
        <dbReference type="ARBA" id="ARBA00023125"/>
    </source>
</evidence>
<keyword evidence="3" id="KW-0804">Transcription</keyword>
<evidence type="ECO:0000259" key="4">
    <source>
        <dbReference type="PROSITE" id="PS51118"/>
    </source>
</evidence>
<dbReference type="PROSITE" id="PS51118">
    <property type="entry name" value="HTH_HXLR"/>
    <property type="match status" value="1"/>
</dbReference>
<dbReference type="GO" id="GO:0003677">
    <property type="term" value="F:DNA binding"/>
    <property type="evidence" value="ECO:0007669"/>
    <property type="project" value="UniProtKB-KW"/>
</dbReference>
<dbReference type="Proteomes" id="UP000219271">
    <property type="component" value="Unassembled WGS sequence"/>
</dbReference>
<gene>
    <name evidence="5" type="ORF">SAMN06273570_4703</name>
</gene>
<dbReference type="PANTHER" id="PTHR33204">
    <property type="entry name" value="TRANSCRIPTIONAL REGULATOR, MARR FAMILY"/>
    <property type="match status" value="1"/>
</dbReference>
<evidence type="ECO:0000313" key="6">
    <source>
        <dbReference type="Proteomes" id="UP000219271"/>
    </source>
</evidence>
<evidence type="ECO:0000313" key="5">
    <source>
        <dbReference type="EMBL" id="SOD60449.1"/>
    </source>
</evidence>
<dbReference type="Pfam" id="PF01638">
    <property type="entry name" value="HxlR"/>
    <property type="match status" value="1"/>
</dbReference>
<dbReference type="InterPro" id="IPR036390">
    <property type="entry name" value="WH_DNA-bd_sf"/>
</dbReference>
<sequence length="128" mass="14699">MIHRDNKYTNGVSKLMKIEEEQNYQCTVEATITVAGGKWKPLIIYYLLSGTKRFGELRKLIGSVTQRSLTLQLRELEAHGIISRKIFAEVPPRVEYSLTELGFTLAPVLETMKAWGDAYVSRQRKKDH</sequence>
<protein>
    <submittedName>
        <fullName evidence="5">Transcriptional regulator, HxlR family</fullName>
    </submittedName>
</protein>
<keyword evidence="1" id="KW-0805">Transcription regulation</keyword>
<name>A0A286DP85_9GAMM</name>
<evidence type="ECO:0000256" key="1">
    <source>
        <dbReference type="ARBA" id="ARBA00023015"/>
    </source>
</evidence>
<keyword evidence="2" id="KW-0238">DNA-binding</keyword>
<dbReference type="InterPro" id="IPR002577">
    <property type="entry name" value="HTH_HxlR"/>
</dbReference>
<dbReference type="Gene3D" id="1.10.10.10">
    <property type="entry name" value="Winged helix-like DNA-binding domain superfamily/Winged helix DNA-binding domain"/>
    <property type="match status" value="1"/>
</dbReference>
<evidence type="ECO:0000256" key="3">
    <source>
        <dbReference type="ARBA" id="ARBA00023163"/>
    </source>
</evidence>
<dbReference type="PANTHER" id="PTHR33204:SF29">
    <property type="entry name" value="TRANSCRIPTIONAL REGULATOR"/>
    <property type="match status" value="1"/>
</dbReference>
<keyword evidence="6" id="KW-1185">Reference proteome</keyword>